<gene>
    <name evidence="1" type="ORF">GCM10007111_20120</name>
</gene>
<sequence>MKCTHVYQKGNGPINEDSYVINQDANVYAVIDGATGLDGLPGYLASYTVQEQLQALKQTDGLYNGVLRANQTLGQKLVDQFNNFARSGSNISSIQDIPKKQRSSTGLAAIQLHSNGHALDFFHAGDCMIFVEYKSGEIRAITYDLIQYFDQLALKEFMKLHEKKGNHMDLSQLREMIKPILMQNRENMNTSGGYGVIDGTAEEFNLWSQERFP</sequence>
<organism evidence="1 2">
    <name type="scientific">Virgibacillus kapii</name>
    <dbReference type="NCBI Taxonomy" id="1638645"/>
    <lineage>
        <taxon>Bacteria</taxon>
        <taxon>Bacillati</taxon>
        <taxon>Bacillota</taxon>
        <taxon>Bacilli</taxon>
        <taxon>Bacillales</taxon>
        <taxon>Bacillaceae</taxon>
        <taxon>Virgibacillus</taxon>
    </lineage>
</organism>
<comment type="caution">
    <text evidence="1">The sequence shown here is derived from an EMBL/GenBank/DDBJ whole genome shotgun (WGS) entry which is preliminary data.</text>
</comment>
<proteinExistence type="predicted"/>
<dbReference type="Gene3D" id="3.60.40.10">
    <property type="entry name" value="PPM-type phosphatase domain"/>
    <property type="match status" value="1"/>
</dbReference>
<dbReference type="RefSeq" id="WP_188942981.1">
    <property type="nucleotide sequence ID" value="NZ_BMPN01000003.1"/>
</dbReference>
<keyword evidence="2" id="KW-1185">Reference proteome</keyword>
<evidence type="ECO:0000313" key="2">
    <source>
        <dbReference type="Proteomes" id="UP000634435"/>
    </source>
</evidence>
<protein>
    <recommendedName>
        <fullName evidence="3">PPM-type phosphatase domain-containing protein</fullName>
    </recommendedName>
</protein>
<dbReference type="EMBL" id="BMPN01000003">
    <property type="protein sequence ID" value="GGJ58034.1"/>
    <property type="molecule type" value="Genomic_DNA"/>
</dbReference>
<reference evidence="2" key="1">
    <citation type="journal article" date="2019" name="Int. J. Syst. Evol. Microbiol.">
        <title>The Global Catalogue of Microorganisms (GCM) 10K type strain sequencing project: providing services to taxonomists for standard genome sequencing and annotation.</title>
        <authorList>
            <consortium name="The Broad Institute Genomics Platform"/>
            <consortium name="The Broad Institute Genome Sequencing Center for Infectious Disease"/>
            <person name="Wu L."/>
            <person name="Ma J."/>
        </authorList>
    </citation>
    <scope>NUCLEOTIDE SEQUENCE [LARGE SCALE GENOMIC DNA]</scope>
    <source>
        <strain evidence="2">JCM 30071</strain>
    </source>
</reference>
<dbReference type="Proteomes" id="UP000634435">
    <property type="component" value="Unassembled WGS sequence"/>
</dbReference>
<accession>A0ABQ2DHM3</accession>
<evidence type="ECO:0000313" key="1">
    <source>
        <dbReference type="EMBL" id="GGJ58034.1"/>
    </source>
</evidence>
<name>A0ABQ2DHM3_9BACI</name>
<dbReference type="InterPro" id="IPR036457">
    <property type="entry name" value="PPM-type-like_dom_sf"/>
</dbReference>
<dbReference type="SUPFAM" id="SSF81606">
    <property type="entry name" value="PP2C-like"/>
    <property type="match status" value="1"/>
</dbReference>
<evidence type="ECO:0008006" key="3">
    <source>
        <dbReference type="Google" id="ProtNLM"/>
    </source>
</evidence>